<dbReference type="Pfam" id="PF00593">
    <property type="entry name" value="TonB_dep_Rec_b-barrel"/>
    <property type="match status" value="1"/>
</dbReference>
<protein>
    <submittedName>
        <fullName evidence="5">TonB dependent receptor</fullName>
    </submittedName>
</protein>
<dbReference type="STRING" id="213588.SAMN02745204_01971"/>
<dbReference type="Proteomes" id="UP000242857">
    <property type="component" value="Unassembled WGS sequence"/>
</dbReference>
<dbReference type="OrthoDB" id="6276154at2"/>
<dbReference type="SUPFAM" id="SSF56935">
    <property type="entry name" value="Porins"/>
    <property type="match status" value="1"/>
</dbReference>
<evidence type="ECO:0000313" key="5">
    <source>
        <dbReference type="EMBL" id="SHF18740.1"/>
    </source>
</evidence>
<evidence type="ECO:0000256" key="2">
    <source>
        <dbReference type="ARBA" id="ARBA00023136"/>
    </source>
</evidence>
<evidence type="ECO:0000259" key="4">
    <source>
        <dbReference type="Pfam" id="PF00593"/>
    </source>
</evidence>
<dbReference type="InterPro" id="IPR000531">
    <property type="entry name" value="Beta-barrel_TonB"/>
</dbReference>
<comment type="subcellular location">
    <subcellularLocation>
        <location evidence="1">Cell outer membrane</location>
    </subcellularLocation>
</comment>
<evidence type="ECO:0000313" key="6">
    <source>
        <dbReference type="Proteomes" id="UP000242857"/>
    </source>
</evidence>
<gene>
    <name evidence="5" type="ORF">SAMN02745204_01971</name>
</gene>
<dbReference type="EMBL" id="FQUK01000038">
    <property type="protein sequence ID" value="SHF18740.1"/>
    <property type="molecule type" value="Genomic_DNA"/>
</dbReference>
<organism evidence="5 6">
    <name type="scientific">Thermomonas hydrothermalis</name>
    <dbReference type="NCBI Taxonomy" id="213588"/>
    <lineage>
        <taxon>Bacteria</taxon>
        <taxon>Pseudomonadati</taxon>
        <taxon>Pseudomonadota</taxon>
        <taxon>Gammaproteobacteria</taxon>
        <taxon>Lysobacterales</taxon>
        <taxon>Lysobacteraceae</taxon>
        <taxon>Thermomonas</taxon>
    </lineage>
</organism>
<dbReference type="InterPro" id="IPR010917">
    <property type="entry name" value="TonB_rcpt_CS"/>
</dbReference>
<keyword evidence="6" id="KW-1185">Reference proteome</keyword>
<dbReference type="PANTHER" id="PTHR47234:SF2">
    <property type="entry name" value="TONB-DEPENDENT RECEPTOR"/>
    <property type="match status" value="1"/>
</dbReference>
<keyword evidence="2" id="KW-0472">Membrane</keyword>
<proteinExistence type="predicted"/>
<dbReference type="InterPro" id="IPR036942">
    <property type="entry name" value="Beta-barrel_TonB_sf"/>
</dbReference>
<dbReference type="PROSITE" id="PS01156">
    <property type="entry name" value="TONB_DEPENDENT_REC_2"/>
    <property type="match status" value="1"/>
</dbReference>
<accession>A0A1M4ZKY9</accession>
<dbReference type="RefSeq" id="WP_072756394.1">
    <property type="nucleotide sequence ID" value="NZ_FQUK01000038.1"/>
</dbReference>
<sequence length="631" mass="68263">MNFGASLKYEINEHVRPFLDVMFTNRSNSTQIAESGTFFGQTLNLDCNDPLVGTMCSDLGLTGPLTVLVGKRNVEGGPRYFDTKDNSYRAVFGVEGSINDVWSYNVAGILGRTDSSTTGINDLLSDRVQAALLGCPPGSFAGCIPYNVWVPNGVTKAAADALAGTSMTNTTTKLTSINGYVSGNLGIGLPSAGGEPVSLVAGAEWRKEQYSFIADSNTQAGNFTGSGGPSLPLSGSTEVKELYLESAVPLLKDYGVINNLNLDLGYRYSDYKLSGSTNTYKLGFGMQMMDNYRIRGGYNRAIRAPNISELFSLQQIALWDGSDPCAGPTPEFTAAQCANTGVTPAQYGNITDSPAGQYNQFVGGNQNLKPEQADTYTFGFAATPIKDLEVAADYYDIRLKDRIGTIGASTILRLCGQTGSAALCSLVHRRPGSGDLWIGSDPSTSGYVTNLTQNFGKLRVRGIDLNARYSWDMFGGRATASLVGTRSLQYKVEPLPGVNDAAAYDCNGLINESCQNPKWRHIANMRYSRDWWSVNLRWRYYGSMDYRKTDGTPGTTDQLVVARGNRLPSYNWFDLSGTFQVGQLVELTVGVNNIADKEPPITGNTLVSNANSPGGYDQAGRFFFTSMTLRF</sequence>
<feature type="domain" description="TonB-dependent receptor-like beta-barrel" evidence="4">
    <location>
        <begin position="74"/>
        <end position="594"/>
    </location>
</feature>
<keyword evidence="3" id="KW-0998">Cell outer membrane</keyword>
<dbReference type="PANTHER" id="PTHR47234">
    <property type="match status" value="1"/>
</dbReference>
<dbReference type="Gene3D" id="2.40.170.20">
    <property type="entry name" value="TonB-dependent receptor, beta-barrel domain"/>
    <property type="match status" value="1"/>
</dbReference>
<evidence type="ECO:0000256" key="1">
    <source>
        <dbReference type="ARBA" id="ARBA00004442"/>
    </source>
</evidence>
<reference evidence="6" key="1">
    <citation type="submission" date="2016-11" db="EMBL/GenBank/DDBJ databases">
        <authorList>
            <person name="Varghese N."/>
            <person name="Submissions S."/>
        </authorList>
    </citation>
    <scope>NUCLEOTIDE SEQUENCE [LARGE SCALE GENOMIC DNA]</scope>
    <source>
        <strain evidence="6">DSM 14834</strain>
    </source>
</reference>
<dbReference type="GO" id="GO:0009279">
    <property type="term" value="C:cell outer membrane"/>
    <property type="evidence" value="ECO:0007669"/>
    <property type="project" value="UniProtKB-SubCell"/>
</dbReference>
<dbReference type="AlphaFoldDB" id="A0A1M4ZKY9"/>
<name>A0A1M4ZKY9_9GAMM</name>
<keyword evidence="5" id="KW-0675">Receptor</keyword>
<evidence type="ECO:0000256" key="3">
    <source>
        <dbReference type="ARBA" id="ARBA00023237"/>
    </source>
</evidence>